<proteinExistence type="predicted"/>
<protein>
    <recommendedName>
        <fullName evidence="3">Aspartate/glutamate racemase family protein</fullName>
    </recommendedName>
</protein>
<gene>
    <name evidence="1" type="ORF">DOZ80_02905</name>
</gene>
<evidence type="ECO:0008006" key="3">
    <source>
        <dbReference type="Google" id="ProtNLM"/>
    </source>
</evidence>
<name>A0A327NC48_PSEFL</name>
<reference evidence="1 2" key="1">
    <citation type="submission" date="2018-06" db="EMBL/GenBank/DDBJ databases">
        <authorList>
            <person name="Zhirakovskaya E."/>
        </authorList>
    </citation>
    <scope>NUCLEOTIDE SEQUENCE [LARGE SCALE GENOMIC DNA]</scope>
    <source>
        <strain evidence="1 2">LY3</strain>
    </source>
</reference>
<organism evidence="1 2">
    <name type="scientific">Pseudomonas fluorescens</name>
    <dbReference type="NCBI Taxonomy" id="294"/>
    <lineage>
        <taxon>Bacteria</taxon>
        <taxon>Pseudomonadati</taxon>
        <taxon>Pseudomonadota</taxon>
        <taxon>Gammaproteobacteria</taxon>
        <taxon>Pseudomonadales</taxon>
        <taxon>Pseudomonadaceae</taxon>
        <taxon>Pseudomonas</taxon>
    </lineage>
</organism>
<dbReference type="EMBL" id="QLIN01000001">
    <property type="protein sequence ID" value="RAI72505.1"/>
    <property type="molecule type" value="Genomic_DNA"/>
</dbReference>
<dbReference type="AlphaFoldDB" id="A0A327NC48"/>
<evidence type="ECO:0000313" key="1">
    <source>
        <dbReference type="EMBL" id="RAI72505.1"/>
    </source>
</evidence>
<evidence type="ECO:0000313" key="2">
    <source>
        <dbReference type="Proteomes" id="UP000249493"/>
    </source>
</evidence>
<sequence length="236" mass="25030">MASQLGKYLGILDLDCGLPVGAELPMPPQGSLMRSDTFSLPVIVEVVKGARADIVMRGDPALEPAYIAAARRLVERGAVAISSNCGAAIRFQPALAAAVDVPVISSGMFLLPMLLRQLPLSAKIGILTFNSKALTDDLLGLDDLSQRDRIVIAGIEGGEFARNEAAFPPLPTDLAVMEREVAEAATRLRGEHPEIGTFLLSCTLFPPVAPMLRRTTGLPVYDITTACRAALESLPV</sequence>
<dbReference type="RefSeq" id="WP_111280100.1">
    <property type="nucleotide sequence ID" value="NZ_QLIN01000001.1"/>
</dbReference>
<dbReference type="Proteomes" id="UP000249493">
    <property type="component" value="Unassembled WGS sequence"/>
</dbReference>
<comment type="caution">
    <text evidence="1">The sequence shown here is derived from an EMBL/GenBank/DDBJ whole genome shotgun (WGS) entry which is preliminary data.</text>
</comment>
<accession>A0A327NC48</accession>